<keyword evidence="2" id="KW-0812">Transmembrane</keyword>
<dbReference type="AlphaFoldDB" id="M1P5U9"/>
<reference evidence="4" key="1">
    <citation type="journal article" date="2013" name="Stand. Genomic Sci.">
        <title>Complete genome sequence of Desulfocapsa sulfexigens, a marine deltaproteobacterium specialized in disproportionating inorganic sulfur compounds.</title>
        <authorList>
            <person name="Finster K.W."/>
            <person name="Kjeldsen K.U."/>
            <person name="Kube M."/>
            <person name="Reinhardt R."/>
            <person name="Mussmann M."/>
            <person name="Amann R."/>
            <person name="Schreiber L."/>
        </authorList>
    </citation>
    <scope>NUCLEOTIDE SEQUENCE [LARGE SCALE GENOMIC DNA]</scope>
    <source>
        <strain evidence="4">DSM 10523 / SB164P1</strain>
    </source>
</reference>
<accession>M1P5U9</accession>
<evidence type="ECO:0000256" key="2">
    <source>
        <dbReference type="SAM" id="Phobius"/>
    </source>
</evidence>
<proteinExistence type="predicted"/>
<dbReference type="KEGG" id="dsf:UWK_00464"/>
<keyword evidence="2" id="KW-0472">Membrane</keyword>
<organism evidence="3 4">
    <name type="scientific">Desulfocapsa sulfexigens (strain DSM 10523 / SB164P1)</name>
    <dbReference type="NCBI Taxonomy" id="1167006"/>
    <lineage>
        <taxon>Bacteria</taxon>
        <taxon>Pseudomonadati</taxon>
        <taxon>Thermodesulfobacteriota</taxon>
        <taxon>Desulfobulbia</taxon>
        <taxon>Desulfobulbales</taxon>
        <taxon>Desulfocapsaceae</taxon>
        <taxon>Desulfocapsa</taxon>
    </lineage>
</organism>
<name>M1P5U9_DESSD</name>
<feature type="region of interest" description="Disordered" evidence="1">
    <location>
        <begin position="103"/>
        <end position="123"/>
    </location>
</feature>
<protein>
    <submittedName>
        <fullName evidence="3">Uncharacterized protein</fullName>
    </submittedName>
</protein>
<evidence type="ECO:0000313" key="3">
    <source>
        <dbReference type="EMBL" id="AGF77047.1"/>
    </source>
</evidence>
<keyword evidence="4" id="KW-1185">Reference proteome</keyword>
<keyword evidence="2" id="KW-1133">Transmembrane helix</keyword>
<dbReference type="HOGENOM" id="CLU_1675081_0_0_7"/>
<dbReference type="STRING" id="1167006.UWK_00464"/>
<dbReference type="EMBL" id="CP003985">
    <property type="protein sequence ID" value="AGF77047.1"/>
    <property type="molecule type" value="Genomic_DNA"/>
</dbReference>
<evidence type="ECO:0000313" key="4">
    <source>
        <dbReference type="Proteomes" id="UP000011721"/>
    </source>
</evidence>
<evidence type="ECO:0000256" key="1">
    <source>
        <dbReference type="SAM" id="MobiDB-lite"/>
    </source>
</evidence>
<feature type="transmembrane region" description="Helical" evidence="2">
    <location>
        <begin position="129"/>
        <end position="150"/>
    </location>
</feature>
<sequence length="157" mass="17550">MDIVHVLILLYIYKQFTSMTKNIPELEKELKMCLDMESPSIVLLDTTIEKHFPAKRHLSNPNAPSLDWGSLKKWGEEKGWKVTLAVNNKKIYPGVRFTPLTQVNPIPNSAPNPPADNSKTKHNWDNKPIGKIGIGVVIIIIGTCAVYLIGTHLGINL</sequence>
<dbReference type="Proteomes" id="UP000011721">
    <property type="component" value="Chromosome"/>
</dbReference>
<gene>
    <name evidence="3" type="ordered locus">UWK_00464</name>
</gene>